<feature type="compositionally biased region" description="Low complexity" evidence="1">
    <location>
        <begin position="6128"/>
        <end position="6143"/>
    </location>
</feature>
<dbReference type="Pfam" id="PF17803">
    <property type="entry name" value="Cadherin_4"/>
    <property type="match status" value="32"/>
</dbReference>
<feature type="domain" description="RapA2 cadherin-like" evidence="3">
    <location>
        <begin position="6103"/>
        <end position="6200"/>
    </location>
</feature>
<feature type="domain" description="RapA2 cadherin-like" evidence="3">
    <location>
        <begin position="2675"/>
        <end position="2774"/>
    </location>
</feature>
<dbReference type="NCBIfam" id="TIGR01965">
    <property type="entry name" value="VCBS_repeat"/>
    <property type="match status" value="33"/>
</dbReference>
<feature type="compositionally biased region" description="Polar residues" evidence="1">
    <location>
        <begin position="3361"/>
        <end position="3374"/>
    </location>
</feature>
<feature type="compositionally biased region" description="Low complexity" evidence="1">
    <location>
        <begin position="4811"/>
        <end position="4823"/>
    </location>
</feature>
<feature type="domain" description="RapA2 cadherin-like" evidence="3">
    <location>
        <begin position="5052"/>
        <end position="5145"/>
    </location>
</feature>
<feature type="compositionally biased region" description="Polar residues" evidence="1">
    <location>
        <begin position="5223"/>
        <end position="5238"/>
    </location>
</feature>
<feature type="compositionally biased region" description="Polar residues" evidence="1">
    <location>
        <begin position="4025"/>
        <end position="4058"/>
    </location>
</feature>
<dbReference type="Gene3D" id="2.60.40.10">
    <property type="entry name" value="Immunoglobulins"/>
    <property type="match status" value="22"/>
</dbReference>
<feature type="domain" description="RapA2 cadherin-like" evidence="3">
    <location>
        <begin position="5973"/>
        <end position="6066"/>
    </location>
</feature>
<dbReference type="Pfam" id="PF14252">
    <property type="entry name" value="DUF4347"/>
    <property type="match status" value="1"/>
</dbReference>
<feature type="region of interest" description="Disordered" evidence="1">
    <location>
        <begin position="6374"/>
        <end position="6415"/>
    </location>
</feature>
<feature type="compositionally biased region" description="Polar residues" evidence="1">
    <location>
        <begin position="4685"/>
        <end position="4696"/>
    </location>
</feature>
<feature type="domain" description="RapA2 cadherin-like" evidence="3">
    <location>
        <begin position="4259"/>
        <end position="4352"/>
    </location>
</feature>
<feature type="compositionally biased region" description="Polar residues" evidence="1">
    <location>
        <begin position="3235"/>
        <end position="3248"/>
    </location>
</feature>
<feature type="domain" description="RapA2 cadherin-like" evidence="3">
    <location>
        <begin position="3205"/>
        <end position="3294"/>
    </location>
</feature>
<feature type="domain" description="RapA2 cadherin-like" evidence="3">
    <location>
        <begin position="5713"/>
        <end position="5807"/>
    </location>
</feature>
<feature type="domain" description="RapA2 cadherin-like" evidence="3">
    <location>
        <begin position="3865"/>
        <end position="3958"/>
    </location>
</feature>
<feature type="region of interest" description="Disordered" evidence="1">
    <location>
        <begin position="4811"/>
        <end position="4855"/>
    </location>
</feature>
<feature type="domain" description="RapA2 cadherin-like" evidence="3">
    <location>
        <begin position="2244"/>
        <end position="2349"/>
    </location>
</feature>
<feature type="compositionally biased region" description="Low complexity" evidence="1">
    <location>
        <begin position="4059"/>
        <end position="4072"/>
    </location>
</feature>
<dbReference type="RefSeq" id="WP_092287575.1">
    <property type="nucleotide sequence ID" value="NZ_LT629763.1"/>
</dbReference>
<feature type="compositionally biased region" description="Polar residues" evidence="1">
    <location>
        <begin position="2967"/>
        <end position="2981"/>
    </location>
</feature>
<dbReference type="Proteomes" id="UP000243413">
    <property type="component" value="Chromosome I"/>
</dbReference>
<feature type="region of interest" description="Disordered" evidence="1">
    <location>
        <begin position="1306"/>
        <end position="1332"/>
    </location>
</feature>
<feature type="domain" description="RapA2 cadherin-like" evidence="3">
    <location>
        <begin position="4129"/>
        <end position="4223"/>
    </location>
</feature>
<feature type="compositionally biased region" description="Polar residues" evidence="1">
    <location>
        <begin position="2321"/>
        <end position="2330"/>
    </location>
</feature>
<feature type="region of interest" description="Disordered" evidence="1">
    <location>
        <begin position="4680"/>
        <end position="4723"/>
    </location>
</feature>
<feature type="domain" description="RapA2 cadherin-like" evidence="3">
    <location>
        <begin position="2811"/>
        <end position="2901"/>
    </location>
</feature>
<dbReference type="SUPFAM" id="SSF117074">
    <property type="entry name" value="Hypothetical protein PA1324"/>
    <property type="match status" value="1"/>
</dbReference>
<feature type="domain" description="RapA2 cadherin-like" evidence="3">
    <location>
        <begin position="4389"/>
        <end position="4486"/>
    </location>
</feature>
<feature type="region of interest" description="Disordered" evidence="1">
    <location>
        <begin position="2964"/>
        <end position="2983"/>
    </location>
</feature>
<feature type="domain" description="RapA2 cadherin-like" evidence="3">
    <location>
        <begin position="3995"/>
        <end position="4092"/>
    </location>
</feature>
<sequence>MQKPPSSNAFKPLKPQSQAMALEQRILFDGAAVTAAADQIDDSATHHAAANTTDDHAPLQPEAMANPAVAAAPRHLVVIDSRVENHEQLAAQLPDDVQALIINGDQDGIAAITAALQQMQDVDSIQILSHGSAGQFNLGSSNITSSNLAGISDSLESWKSQLSETADIQLYGCRIGAGEAGQTLVAELARWTGADVAASADDTGSIAAGGDWELETRVGDIDKTLALDAAAVAAFDGLLADAEPTTTLSSGGSSVLLGDQFNFTVNLSNPASQEGYAPFVDLFIPATGRDGDDGVEFISASYLGQSLTSRTVTFDENGLATHPLAVDANGEALIINAADFGMQAGDKLVVLAVPFASVTSGQPIIPIEVTASLSNLADTSFSNGSPELTIQARAGFQYGNDSLNNPTQDPTLIEADTQSFVILPTVITFDQTISTPEGETASGPNFGRDLTITTTPAPGQTLTNVTITQPLPDNIQVTAITPGNGGSLDSITLTDGSVITDPAAIADAIASDTVFISEFTVTYAAMSASTDTVVAFYVPETDASGQPIINAQTGDDVTITIGAPSGSGEWIPVDPRDVTEPDTSIDFSGNGFETSFVAKSITLDKNVSLQTDIGSSGLTPGDTLNYTLNLAISDYFAFGRTTFEAGEFTVADQMSDGQTLTGTPTLSFSRNGVSETIELVYSSQVNPDGTTSMVFDIGQSLSNAFPIVSWLNGDLAFDDEQQGATTAVISYLAVIGQSYTPPAGAPHSEINEGDGFGNSATVTATLLQDRFNLTGYDEADGSSTSSSIPTSTVGIDLVDINGSTPPPNAELRPGDEVTFRLSYDLLTGDYENFDLTAYLPLPLFNISGVSWSEGDGNNQWSLGDGNTNPGQIVSVTTGAGNSIVFDFGDYVNSGVDGSRIEVEFTITVGDQPFADNRSFNVLAQSSQVTTLDGKALVSSADTAIISSIAEPLLAMSHGVVSASNGTVSGTSGNWNAPGSGGAPFSGNITDLSAIDGDVTDVDAGDLLRLATAIENTGGGGAYDVTTSVTLPNGLSFVGGNLDAANLQVTRGDGTSLTEGVDYSVSGNQITFLDANFAASLQAGRDGTEADNNGSNIVIITYDVVVADGIDASRTLQSSADLSNYASVDGGSDFTGVDLSDEANQQVAAPEISKNFADGSLDDSDSSASHTTGSNLVIGESMLYDIVVTLPEGNTQGLVIEDLIPAGMRLDTDYNGGQGYQLITSSAGSGSLGADFGGIITVSSFAGSGGNLGDDGADAQFTFSAANVNNDNDTGNNSFVIRLQLIASNVIANQANQSLQNNAQLRYQDSDGDTPNGSDNIERSLGLTGGQPTITLREPTLTVEQQTQFSNSRGVDQGDSVEYIITLRNSNADSDFDAFDLSFLDDLPSELSGLRIDGITYSNATNNGGADFELIGNQLRSVDGANIDISKGGSIEIRISGTVNDSAASQASFDNIASVQWSSLNDAGGNQSAVGERTGVDGPLNSGVLNDYRSSSTISVPVLQAVVISRVGGLDDTAAPNPTNSDNENVAIGEIIRYRVSGLLAEGSTSDYNLQITLDEGLGFLNDGTARVVFISDNGISTDVTDLITAGVLNITGNEGSDEAQPIQPDLSGNSPGGVLNGAQISVSTDGSGRTVLNFNLGSLVNNDSDDDFEGVSIEFNVQVENSAANIAGTSLTATAVDRSGSNNLSAEKSLRETIVEPSFNGLNKQIIDFDANPAGNSGSATVSVSFTQNGGSPAFDVNLSDSLPTASNYQLLSIEIDGISYSADGLPAGVTAATNGALSVDFEQLDSGSTVTLIYQVDLPNQDAIASTDATLTWSSLPEDFTDWGGSNVGTDCDSNGERTGSEVGPNNYILREGAGLGIIRGTLWDDSFSADGSTTPDGPGLAGQTVNLTWAGLDGNLDTTDDNLTFSTTTDANGQYQFGILPAGIYRLDTPTDTISYPQPLGDLRVRIDTDGGTLGQIQVTLGEGSTSNADAGYVQQNDAPVNSLPGTQNGLEDVPFTLDPLSISDVDAGTGSLQITLSVLHGTLTLAPGASLPGNLQIAGNGSATLTLGGTVDDLNAALAALIYQGNLNYNGEDTLTMVTSDLGNFGDANGNGIPGESGDALIDQDNLLIQLEAVNDDPIANNDAAEAVEAGGTDNDVTGVNPRGNLLSNDTDVDIATNDDVLRLISVSSGSSSVTVPATGSITLTGQYGDLVVEANGSYQYLVRNDDPEVQALLAAQSLSEQFSYQISDIEGATASAVLNITLRGANDTPVGVDDQGTASEAGGVANGSGGSDASGNVLNNDTDVDSTANGESKSVTGVRTQTELTPGPPSAVNAGTTSDNGTVIQGSYGTLTIGADGSYRYVVDNSNPTVERMVTGDQLTDTFNYQVTDAGGLNDLATLRIVIDGANDNPVASDDVASAQAASSNGAGEESNPSGNVITLPSRPGNITDPGGNGVDQDVDRVDQPNTQLTLTGIVNASEADVSLDLGLLNAVTAGTDSATGTLITGQYGSLRIGADGSYYYDVDSENPDVIALAVGASLNDTFTYQITDSAGLTDLAQLVVTVRGANDIPDAGPTAVLATEAGGVNNTTPGDNPSGTVLTRSTDPDGDPLSVVTVTNSQGQNGAVGAAFAGLYGSITLNADGTFTYELDNDNPEVEALRRLPDHLEERFSYQISDGQGGTAAGELIILVRGQNDAPVAADDSATAVEAGGNNNQPGANPVGNVLSNDTDADGGEVASDPIDYGETQTVSSVRTGSESASGTEGALGSELRGDYGWLTLNADGSYSYRLDNSMAEVQALRGAGDTLTDSFSYTVADTDGAEDRASLNITIQGANDTPVANNDSATAVEAGGVNNGTAGVNPTGNLLDNDTDVDGYGESLSVTRVNQGQQSANAGTPLVARYGTLTVNADGSYSYVVDNSNAAVQALRTSNDRLTETFTYIIRDLAGATSSAQLTITIVGANDAPVAVNDTATAVEAGGTANATPGSNPSGNLLTNDRDVDASDSKTLNGLRSGAETAAGSFTEVNGSITLDGLYGSITVGADGSYNYQLNNDSAAVQALKPGDVLQEVFTYRLRDTAGATDNAQLTININGAWDTPVANDNVAFAAADNGSNNGLNPTGNVLTNDRDVDAGDQLSVTGARAGGEAAGGALQRVNPGTNGSNGTLLSGQYGQLIIGSDGTYEYILDSSNPDVLALTPLQTLQEQFTYAATDQGQLSDEAQLTIIIRGRNDAPIAVDNSATAVEAGGVANTDSGLNPSGNVLTNDRDPDGDELRVAGIRNAGGTSGMVGTALQGLYGQLTLQADGTWRYLVDNSNPEVEALRLNGQALTDDFTYTLADIWGATDTAQLSITIEGRNDAPVAVDDTGTAVEAGGTSNGSVGSNATGNVLDTDNDVDGGESPSDPIDYGETKSATSVRTGTEAGSGTAGTLGSALVGQYGSLTLNADGSYTYVVDENNAAVQALRQSGDTLSESFSYELTDAAGLSDRATLTITIEGANDAPVAAEDVGTAVEAGGTANGKPGSNATGNVLDNDTDVDANGETKNVSALRTGNEAGTGTAGTVGSALVGEYGSLTPNADGSYTYVIDNDNPDVQALRQSGDTLTDSFTYTVRDALGATDLATLTITVTGANDAPVAVDDTGTAVEAGGTANGTAGSDATGNVLDNDTDVDAYGETKAVASVRTGSEAETGTAGTLGSALTGTYGSLTLNTDGSYSYVIDNENAAVQALRLSSDTLTESFSYEVIDANGLTDRATLTITLTGANDAPVANNNFGYAAADDGSGNAVNPTGNLLTNDSDVDAGDSLSVTAARPGAEAAGGALTDLTGSITLTGEHGELIINADGSYSYTLDTSDAAVIALRPGQLLQDQFTYAATDLGGLSDEAQLTIVIRGRNDTPQATDDNAIAVEAGGVDNSTAGVDPSGNVLLNDSDLDGDALSVSAIRSGTEAGSGTDGTLGAELRGQYGWLTINADGSASYRVDNGMTEVQALRIAGQTLVDSFTYTLSDVWGATDQAQINVTIQGRNDAPLAVDDSGTAVEAGGTGNTTPGSNATGNVLGNDTDVDSTANGETQTVSSVRTGAETETGSSGTIGSALLGQYGSLTLNADGSYTYVIDNDNPEVQALRTRGESLSESFSYEVIDANGLTDRATLTITIEGANDVPEAANNLAYAAADNGAGNSVNPTGNLLTNDSDIDASDVLAVSGARTGAEAAGGALSPLIAGSLSLTGQYGQLVINADGSYTYTLDTSNPDVIALGATAILRDQFTYAATDLGGLSDQAQLTVIIRGRNDAPVGVDDTAAAVEAGGTGNAEAGVDPSGNVLGNDTDLDNNPLHVTAIRTGDEATSGTDGALGDELRGQYGWLTINADGSYSYRVDNDMPEVQALRISGQTLTDDFTYTLADIWGANDTATLSVTIEGANDAPVAVDDTGTAVEAGGTGNATAGTDATGNVLSNDTDVDSAANGETKTVASVRTGAEGETGTAGSLGSALTGTYGSLTLNADGSYTYVIDNSDPEVQALRLASDTLTETFTYSVTDAAGLSDSATLTITLRGANDVPVAADNFGYATADNGAGNAVNPAGNLLTNDSDIDNGDALSVSAGRTGSEAAGGDLTDLAGGSLTLTGQYGSLVINADGSYRYTLDTSNPDVIALGALDTLQDQFTYAATDLGGLSDEAQLTIIIRGRNDAPVGVDDSATAVEAGGIANADSGSNASGNVLDNDTDEDSNPLNVTGVRTGSEAATGTDGALGSELRGQYGWLTLNADGTYDYRIDNTLAEVQALRVTGQTLTDSFTYTLADIWGATDTAQLDITLDGRNDAPVAQDDAGTAVEAGGTANATAGSNATGNVLDNDTDVDSTANGETKAVSSVRTGSEGESGTSGIVGSALTGIYGSLTLNADGSYTYVIDNDNAAVQALRLATDTLSETFTYSVRDAEGLEDIATLTITVRGANDAPEATNNFNYATADNGSGNAVNPRGNVLGNDSDIDNGDALNVSGARTGALADGGSLDSVSAGTNGSNGTLLTGQYGQLVIGADGSYQYIVDVTNPDVIALGALDTLQDQFTYAATDLGGLSDEAQLTIIIRGRNDAPVGNDDSTIAVEAGGVANGNTGTDPSGNVLDNDTDEDSNPLEVTGVINGTDVATGVEGILGSELRGQYGWLTLNADGTYDYRVDNDMAEVQALRLSGQTLTDDFTYRLADIWGAEDSAVLSITIEGANDAPVAIDDSGTAVEAGGIANGSAGSNATGNVLSNDTDVDSTANGESKTVTAIRTGAESETGAAGSIGVALTGTYGSLTLNADGSYTYVVDETNLAVQALRTSGQTLSESFSYVVTDEAGLSDRATLTIIVRGANDAPVAVDDSGTAVEAGGTANGTAGSNANGNVLSNDTDVDSVANGETKNVSAIRTGAEAGRGAAGTLGTALDGQYGSLTLNADGSYTYVIDNSNPAVQALRQSGDTLTDSFTYTVRDALGATDQATLTITVRGANDAPIANDDTAIAVETGGTDNGTAGSDATGNVLDNDTDIDGYGETANVSSVRTGSELENGTIGSLGAALAGTYGSLTLNADGSYSYVIDNDNAAVQALRLSSDTLTESFSYEVIDANGLTDRATLTITLTGASDAPIANDDNAIAVEAGGVNNGTPGTAPQGNALDNDTDIDSNDQLSVVGIRTGSESGSGTAGTLGTELRGLYGWLTIRADGTTNYRLDNDMAEVQALRTAGETLSESFTYTISDLAGLQDSATLKITIRGANDTPTAQNNFAYSTPDNGNGNGINPTGNVLTNDSDVDAGDSLVVGGARTGTEATGGSLDALTGGSISLVGQYGTLVLSADGTYSYTLDPGNTEIQNLRPDEARLEQFTYAATDLAGLSDEAQLTIVIRGRNDAPSGQTDAATAVESGGVNNAQAGVNPFGNVLANDTDLEGDTLEVTAIRTGTEADSGTDGSLGSELRGQYGWLTINADGSASYRVDNSMAEVEALRVTGQVLVDSFTYTLADIWGATDQAQINITIDGRNDAPVAVDDSATAVEAGGTANGTAGSDATGNVLSNDTDVDSADNGETKEVSAVRTGSGVAGTVGSSLTGTYGSLTLNADGSYSYVIDNDNTQVQALRLAGQTLSESFTYSVTDAAGLSDTATLTITIEGANDAPVAVNDIGSADEAGGNSNGTAGSNASGNVLSNDTDVDRAANGETASVTAVRSGDETGSGSAGTLGSALAGQYGSLTLNADGSYTYVIDNENPEVQALRSSADTLTETFTYEVTDAAGLSDSATLTLTLTGANDAPIAVDDDAIAVEAGGSNNSSDGIDPTGNVLDNDQDVDSAANGEVLSVTGFSNAEGQSAGVGEVLQGRYGQLTLQADGSYEYVLNNDDPVVNAMRTAGETLRDTFSYEMRDAAGLTSSANLNILIQGNNDNPVAENDSNSASDQDATPQSSGNVLPNDSDVDNGDNLQVVGINAGAEGSGGAAGTVGQPIYGQYGTLVINADGSYTYSIDMTNPEVLRAAGLGQVLNDIFTYTVGDLAGGTDQAELVIALDITAPYIDPPIGPHQDDAGAGGSGANPLPSVEPAVFIGPVLERNNLLQQYSFGRIGGGDLRQGLQNFNQSESIGEGLGNVQGQFVHSVVRNSQFDRELDIAWLLGRQGRISLSADGLLDDPGLFSGNREPLADNNVDNNSEIRTASSFRAQMLAAAQRLHSSSPSSQSGS</sequence>
<name>A0A1H1VKH3_9GAMM</name>
<feature type="compositionally biased region" description="Polar residues" evidence="1">
    <location>
        <begin position="4704"/>
        <end position="4718"/>
    </location>
</feature>
<feature type="domain" description="RapA2 cadherin-like" evidence="3">
    <location>
        <begin position="5450"/>
        <end position="5545"/>
    </location>
</feature>
<feature type="domain" description="RapA2 cadherin-like" evidence="3">
    <location>
        <begin position="5843"/>
        <end position="5936"/>
    </location>
</feature>
<feature type="domain" description="RapA2 cadherin-like" evidence="3">
    <location>
        <begin position="5582"/>
        <end position="5676"/>
    </location>
</feature>
<accession>A0A1H1VKH3</accession>
<evidence type="ECO:0000259" key="2">
    <source>
        <dbReference type="Pfam" id="PF14252"/>
    </source>
</evidence>
<evidence type="ECO:0000259" key="3">
    <source>
        <dbReference type="Pfam" id="PF17803"/>
    </source>
</evidence>
<feature type="compositionally biased region" description="Polar residues" evidence="1">
    <location>
        <begin position="2284"/>
        <end position="2312"/>
    </location>
</feature>
<feature type="domain" description="RapA2 cadherin-like" evidence="3">
    <location>
        <begin position="2545"/>
        <end position="2634"/>
    </location>
</feature>
<proteinExistence type="predicted"/>
<feature type="compositionally biased region" description="Polar residues" evidence="1">
    <location>
        <begin position="6003"/>
        <end position="6018"/>
    </location>
</feature>
<dbReference type="InterPro" id="IPR040853">
    <property type="entry name" value="RapA2_cadherin-like"/>
</dbReference>
<feature type="compositionally biased region" description="Low complexity" evidence="1">
    <location>
        <begin position="2402"/>
        <end position="2420"/>
    </location>
</feature>
<feature type="domain" description="RapA2 cadherin-like" evidence="3">
    <location>
        <begin position="3736"/>
        <end position="3829"/>
    </location>
</feature>
<dbReference type="InterPro" id="IPR013783">
    <property type="entry name" value="Ig-like_fold"/>
</dbReference>
<evidence type="ECO:0000313" key="5">
    <source>
        <dbReference type="Proteomes" id="UP000243413"/>
    </source>
</evidence>
<feature type="compositionally biased region" description="Low complexity" evidence="1">
    <location>
        <begin position="5342"/>
        <end position="5356"/>
    </location>
</feature>
<feature type="compositionally biased region" description="Low complexity" evidence="1">
    <location>
        <begin position="4842"/>
        <end position="4855"/>
    </location>
</feature>
<feature type="region of interest" description="Disordered" evidence="1">
    <location>
        <begin position="4410"/>
        <end position="4429"/>
    </location>
</feature>
<feature type="region of interest" description="Disordered" evidence="1">
    <location>
        <begin position="3351"/>
        <end position="3410"/>
    </location>
</feature>
<feature type="region of interest" description="Disordered" evidence="1">
    <location>
        <begin position="2254"/>
        <end position="2330"/>
    </location>
</feature>
<reference evidence="5" key="1">
    <citation type="submission" date="2016-10" db="EMBL/GenBank/DDBJ databases">
        <authorList>
            <person name="Varghese N."/>
            <person name="Submissions S."/>
        </authorList>
    </citation>
    <scope>NUCLEOTIDE SEQUENCE [LARGE SCALE GENOMIC DNA]</scope>
    <source>
        <strain evidence="5">JCM 14963</strain>
    </source>
</reference>
<feature type="domain" description="RapA2 cadherin-like" evidence="3">
    <location>
        <begin position="2938"/>
        <end position="3034"/>
    </location>
</feature>
<feature type="domain" description="RapA2 cadherin-like" evidence="3">
    <location>
        <begin position="3472"/>
        <end position="3567"/>
    </location>
</feature>
<feature type="domain" description="RapA2 cadherin-like" evidence="3">
    <location>
        <begin position="4523"/>
        <end position="4617"/>
    </location>
</feature>
<dbReference type="OrthoDB" id="9813456at2"/>
<evidence type="ECO:0000256" key="1">
    <source>
        <dbReference type="SAM" id="MobiDB-lite"/>
    </source>
</evidence>
<dbReference type="InterPro" id="IPR025592">
    <property type="entry name" value="DUF4347"/>
</dbReference>
<gene>
    <name evidence="4" type="ORF">SAMN05216271_2908</name>
</gene>
<dbReference type="EMBL" id="LT629763">
    <property type="protein sequence ID" value="SDS85165.1"/>
    <property type="molecule type" value="Genomic_DNA"/>
</dbReference>
<feature type="domain" description="RapA2 cadherin-like" evidence="3">
    <location>
        <begin position="6367"/>
        <end position="6455"/>
    </location>
</feature>
<feature type="region of interest" description="Disordered" evidence="1">
    <location>
        <begin position="1150"/>
        <end position="1172"/>
    </location>
</feature>
<protein>
    <submittedName>
        <fullName evidence="4">VCBS repeat-containing protein</fullName>
    </submittedName>
</protein>
<feature type="region of interest" description="Disordered" evidence="1">
    <location>
        <begin position="5342"/>
        <end position="5362"/>
    </location>
</feature>
<feature type="compositionally biased region" description="Low complexity" evidence="1">
    <location>
        <begin position="2696"/>
        <end position="2711"/>
    </location>
</feature>
<feature type="region of interest" description="Disordered" evidence="1">
    <location>
        <begin position="4010"/>
        <end position="4072"/>
    </location>
</feature>
<dbReference type="InterPro" id="IPR010221">
    <property type="entry name" value="VCBS_dom"/>
</dbReference>
<feature type="region of interest" description="Disordered" evidence="1">
    <location>
        <begin position="5998"/>
        <end position="6035"/>
    </location>
</feature>
<feature type="domain" description="RapA2 cadherin-like" evidence="3">
    <location>
        <begin position="4917"/>
        <end position="5016"/>
    </location>
</feature>
<feature type="domain" description="RapA2 cadherin-like" evidence="3">
    <location>
        <begin position="2116"/>
        <end position="2208"/>
    </location>
</feature>
<feature type="domain" description="RapA2 cadherin-like" evidence="3">
    <location>
        <begin position="6237"/>
        <end position="6330"/>
    </location>
</feature>
<feature type="domain" description="DUF4347" evidence="2">
    <location>
        <begin position="76"/>
        <end position="239"/>
    </location>
</feature>
<feature type="domain" description="RapA2 cadherin-like" evidence="3">
    <location>
        <begin position="5316"/>
        <end position="5413"/>
    </location>
</feature>
<dbReference type="STRING" id="472181.SAMN05216271_2908"/>
<feature type="region of interest" description="Disordered" evidence="1">
    <location>
        <begin position="6123"/>
        <end position="6150"/>
    </location>
</feature>
<feature type="domain" description="RapA2 cadherin-like" evidence="3">
    <location>
        <begin position="3331"/>
        <end position="3435"/>
    </location>
</feature>
<feature type="domain" description="RapA2 cadherin-like" evidence="3">
    <location>
        <begin position="4783"/>
        <end position="4880"/>
    </location>
</feature>
<feature type="region of interest" description="Disordered" evidence="1">
    <location>
        <begin position="5216"/>
        <end position="5238"/>
    </location>
</feature>
<feature type="compositionally biased region" description="Polar residues" evidence="1">
    <location>
        <begin position="6374"/>
        <end position="6404"/>
    </location>
</feature>
<feature type="domain" description="RapA2 cadherin-like" evidence="3">
    <location>
        <begin position="5182"/>
        <end position="5279"/>
    </location>
</feature>
<organism evidence="4 5">
    <name type="scientific">Halopseudomonas sabulinigri</name>
    <dbReference type="NCBI Taxonomy" id="472181"/>
    <lineage>
        <taxon>Bacteria</taxon>
        <taxon>Pseudomonadati</taxon>
        <taxon>Pseudomonadota</taxon>
        <taxon>Gammaproteobacteria</taxon>
        <taxon>Pseudomonadales</taxon>
        <taxon>Pseudomonadaceae</taxon>
        <taxon>Halopseudomonas</taxon>
    </lineage>
</organism>
<feature type="region of interest" description="Disordered" evidence="1">
    <location>
        <begin position="2402"/>
        <end position="2449"/>
    </location>
</feature>
<feature type="domain" description="RapA2 cadherin-like" evidence="3">
    <location>
        <begin position="4653"/>
        <end position="4746"/>
    </location>
</feature>
<feature type="compositionally biased region" description="Polar residues" evidence="1">
    <location>
        <begin position="2732"/>
        <end position="2748"/>
    </location>
</feature>
<feature type="domain" description="RapA2 cadherin-like" evidence="3">
    <location>
        <begin position="3604"/>
        <end position="3699"/>
    </location>
</feature>
<evidence type="ECO:0000313" key="4">
    <source>
        <dbReference type="EMBL" id="SDS85165.1"/>
    </source>
</evidence>
<feature type="domain" description="RapA2 cadherin-like" evidence="3">
    <location>
        <begin position="3070"/>
        <end position="3169"/>
    </location>
</feature>
<feature type="region of interest" description="Disordered" evidence="1">
    <location>
        <begin position="3232"/>
        <end position="3256"/>
    </location>
</feature>
<feature type="region of interest" description="Disordered" evidence="1">
    <location>
        <begin position="2693"/>
        <end position="2754"/>
    </location>
</feature>